<dbReference type="AlphaFoldDB" id="A0A834U1U2"/>
<evidence type="ECO:0000313" key="1">
    <source>
        <dbReference type="EMBL" id="KAF7831091.1"/>
    </source>
</evidence>
<evidence type="ECO:0000313" key="2">
    <source>
        <dbReference type="Proteomes" id="UP000634136"/>
    </source>
</evidence>
<dbReference type="EMBL" id="JAAIUW010000005">
    <property type="protein sequence ID" value="KAF7831091.1"/>
    <property type="molecule type" value="Genomic_DNA"/>
</dbReference>
<proteinExistence type="predicted"/>
<reference evidence="1" key="1">
    <citation type="submission" date="2020-09" db="EMBL/GenBank/DDBJ databases">
        <title>Genome-Enabled Discovery of Anthraquinone Biosynthesis in Senna tora.</title>
        <authorList>
            <person name="Kang S.-H."/>
            <person name="Pandey R.P."/>
            <person name="Lee C.-M."/>
            <person name="Sim J.-S."/>
            <person name="Jeong J.-T."/>
            <person name="Choi B.-S."/>
            <person name="Jung M."/>
            <person name="Ginzburg D."/>
            <person name="Zhao K."/>
            <person name="Won S.Y."/>
            <person name="Oh T.-J."/>
            <person name="Yu Y."/>
            <person name="Kim N.-H."/>
            <person name="Lee O.R."/>
            <person name="Lee T.-H."/>
            <person name="Bashyal P."/>
            <person name="Kim T.-S."/>
            <person name="Lee W.-H."/>
            <person name="Kawkins C."/>
            <person name="Kim C.-K."/>
            <person name="Kim J.S."/>
            <person name="Ahn B.O."/>
            <person name="Rhee S.Y."/>
            <person name="Sohng J.K."/>
        </authorList>
    </citation>
    <scope>NUCLEOTIDE SEQUENCE</scope>
    <source>
        <tissue evidence="1">Leaf</tissue>
    </source>
</reference>
<gene>
    <name evidence="1" type="ORF">G2W53_013424</name>
</gene>
<accession>A0A834U1U2</accession>
<organism evidence="1 2">
    <name type="scientific">Senna tora</name>
    <dbReference type="NCBI Taxonomy" id="362788"/>
    <lineage>
        <taxon>Eukaryota</taxon>
        <taxon>Viridiplantae</taxon>
        <taxon>Streptophyta</taxon>
        <taxon>Embryophyta</taxon>
        <taxon>Tracheophyta</taxon>
        <taxon>Spermatophyta</taxon>
        <taxon>Magnoliopsida</taxon>
        <taxon>eudicotyledons</taxon>
        <taxon>Gunneridae</taxon>
        <taxon>Pentapetalae</taxon>
        <taxon>rosids</taxon>
        <taxon>fabids</taxon>
        <taxon>Fabales</taxon>
        <taxon>Fabaceae</taxon>
        <taxon>Caesalpinioideae</taxon>
        <taxon>Cassia clade</taxon>
        <taxon>Senna</taxon>
    </lineage>
</organism>
<sequence length="51" mass="5679">MKKLQVELYLGPTLEDLTTVLRPSHLTRERLLETSNAKAPSTINDITSIAV</sequence>
<comment type="caution">
    <text evidence="1">The sequence shown here is derived from an EMBL/GenBank/DDBJ whole genome shotgun (WGS) entry which is preliminary data.</text>
</comment>
<protein>
    <submittedName>
        <fullName evidence="1">Uncharacterized protein</fullName>
    </submittedName>
</protein>
<dbReference type="Proteomes" id="UP000634136">
    <property type="component" value="Unassembled WGS sequence"/>
</dbReference>
<name>A0A834U1U2_9FABA</name>
<keyword evidence="2" id="KW-1185">Reference proteome</keyword>